<feature type="transmembrane region" description="Helical" evidence="1">
    <location>
        <begin position="203"/>
        <end position="225"/>
    </location>
</feature>
<name>A0A191WKJ5_9MICO</name>
<organism evidence="2 3">
    <name type="scientific">Agromyces aureus</name>
    <dbReference type="NCBI Taxonomy" id="453304"/>
    <lineage>
        <taxon>Bacteria</taxon>
        <taxon>Bacillati</taxon>
        <taxon>Actinomycetota</taxon>
        <taxon>Actinomycetes</taxon>
        <taxon>Micrococcales</taxon>
        <taxon>Microbacteriaceae</taxon>
        <taxon>Agromyces</taxon>
    </lineage>
</organism>
<feature type="transmembrane region" description="Helical" evidence="1">
    <location>
        <begin position="20"/>
        <end position="43"/>
    </location>
</feature>
<evidence type="ECO:0000256" key="1">
    <source>
        <dbReference type="SAM" id="Phobius"/>
    </source>
</evidence>
<keyword evidence="1" id="KW-1133">Transmembrane helix</keyword>
<dbReference type="AlphaFoldDB" id="A0A191WKJ5"/>
<keyword evidence="3" id="KW-1185">Reference proteome</keyword>
<dbReference type="EMBL" id="CP013979">
    <property type="protein sequence ID" value="ANJ28724.1"/>
    <property type="molecule type" value="Genomic_DNA"/>
</dbReference>
<gene>
    <name evidence="2" type="ORF">ATC03_04715</name>
</gene>
<evidence type="ECO:0000313" key="3">
    <source>
        <dbReference type="Proteomes" id="UP000078437"/>
    </source>
</evidence>
<reference evidence="3" key="2">
    <citation type="submission" date="2016-01" db="EMBL/GenBank/DDBJ databases">
        <title>Complete genome sequence of Agromyces aureus AR33T and comparison with related organisms.</title>
        <authorList>
            <person name="Corretto E."/>
            <person name="Antonielli L."/>
            <person name="Sessitsch A."/>
            <person name="Brader G."/>
        </authorList>
    </citation>
    <scope>NUCLEOTIDE SEQUENCE [LARGE SCALE GENOMIC DNA]</scope>
    <source>
        <strain evidence="3">AR33</strain>
    </source>
</reference>
<keyword evidence="1" id="KW-0472">Membrane</keyword>
<feature type="transmembrane region" description="Helical" evidence="1">
    <location>
        <begin position="170"/>
        <end position="191"/>
    </location>
</feature>
<dbReference type="Proteomes" id="UP000078437">
    <property type="component" value="Chromosome"/>
</dbReference>
<evidence type="ECO:0008006" key="4">
    <source>
        <dbReference type="Google" id="ProtNLM"/>
    </source>
</evidence>
<keyword evidence="1" id="KW-0812">Transmembrane</keyword>
<feature type="transmembrane region" description="Helical" evidence="1">
    <location>
        <begin position="63"/>
        <end position="85"/>
    </location>
</feature>
<evidence type="ECO:0000313" key="2">
    <source>
        <dbReference type="EMBL" id="ANJ28724.1"/>
    </source>
</evidence>
<dbReference type="STRING" id="453304.ATC03_04715"/>
<accession>A0A191WKJ5</accession>
<dbReference type="KEGG" id="agy:ATC03_04715"/>
<protein>
    <recommendedName>
        <fullName evidence="4">DUF2306 domain-containing protein</fullName>
    </recommendedName>
</protein>
<sequence>MAPAASAPPPRGRLGTRIAWTWVLLSSLAIAAFAVTPYLTASLRSLADSPSGGLAGNYADQPWPIQLALYVHIVGGGFALVVGPLQFWRGLRTRHPRVHRWTGRGYLTAVGVAGLAGLVIAPVNDAGLVGLFGFGTLGLLWLATGWAGYRSIRRGDVASHRAWMMRNFSLTYAAVTLRIWIPLLILVQVPFTTGAFDFDAVFANAYAVVPFLCWLPNLVVAEWLIARRGLPGFRPATLVASGS</sequence>
<reference evidence="2 3" key="1">
    <citation type="journal article" date="2016" name="Int. J. Syst. Evol. Microbiol.">
        <title>Agromyces aureus sp. nov., isolated from the rhizosphere of Salix caprea L. grown in a heavy-metal-contaminated soil.</title>
        <authorList>
            <person name="Corretto E."/>
            <person name="Antonielli L."/>
            <person name="Sessitsch A."/>
            <person name="Compant S."/>
            <person name="Gorfer M."/>
            <person name="Kuffner M."/>
            <person name="Brader G."/>
        </authorList>
    </citation>
    <scope>NUCLEOTIDE SEQUENCE [LARGE SCALE GENOMIC DNA]</scope>
    <source>
        <strain evidence="2 3">AR33</strain>
    </source>
</reference>
<dbReference type="Pfam" id="PF10067">
    <property type="entry name" value="DUF2306"/>
    <property type="match status" value="1"/>
</dbReference>
<feature type="transmembrane region" description="Helical" evidence="1">
    <location>
        <begin position="129"/>
        <end position="149"/>
    </location>
</feature>
<feature type="transmembrane region" description="Helical" evidence="1">
    <location>
        <begin position="106"/>
        <end position="123"/>
    </location>
</feature>
<proteinExistence type="predicted"/>
<dbReference type="InterPro" id="IPR018750">
    <property type="entry name" value="DUF2306_membrane"/>
</dbReference>